<proteinExistence type="predicted"/>
<evidence type="ECO:0000313" key="2">
    <source>
        <dbReference type="Proteomes" id="UP001239111"/>
    </source>
</evidence>
<dbReference type="Proteomes" id="UP001239111">
    <property type="component" value="Chromosome 2"/>
</dbReference>
<comment type="caution">
    <text evidence="1">The sequence shown here is derived from an EMBL/GenBank/DDBJ whole genome shotgun (WGS) entry which is preliminary data.</text>
</comment>
<sequence>MASDDGDDHETPSGKQAKESSASEITQNKDGRPPKRKHDRTCGGRPKILMKSASLSSKRERAHQVADLAEFDITAMEIALKIVRKENNIPTTSPKQKLIKPIIKHTPQTSLALCLDLDLSKRVYCALSKELRLRNAGILWSYPKLR</sequence>
<organism evidence="1 2">
    <name type="scientific">Eretmocerus hayati</name>
    <dbReference type="NCBI Taxonomy" id="131215"/>
    <lineage>
        <taxon>Eukaryota</taxon>
        <taxon>Metazoa</taxon>
        <taxon>Ecdysozoa</taxon>
        <taxon>Arthropoda</taxon>
        <taxon>Hexapoda</taxon>
        <taxon>Insecta</taxon>
        <taxon>Pterygota</taxon>
        <taxon>Neoptera</taxon>
        <taxon>Endopterygota</taxon>
        <taxon>Hymenoptera</taxon>
        <taxon>Apocrita</taxon>
        <taxon>Proctotrupomorpha</taxon>
        <taxon>Chalcidoidea</taxon>
        <taxon>Aphelinidae</taxon>
        <taxon>Aphelininae</taxon>
        <taxon>Eretmocerus</taxon>
    </lineage>
</organism>
<accession>A0ACC2P1Q2</accession>
<evidence type="ECO:0000313" key="1">
    <source>
        <dbReference type="EMBL" id="KAJ8677302.1"/>
    </source>
</evidence>
<name>A0ACC2P1Q2_9HYME</name>
<protein>
    <submittedName>
        <fullName evidence="1">Uncharacterized protein</fullName>
    </submittedName>
</protein>
<dbReference type="EMBL" id="CM056742">
    <property type="protein sequence ID" value="KAJ8677302.1"/>
    <property type="molecule type" value="Genomic_DNA"/>
</dbReference>
<gene>
    <name evidence="1" type="ORF">QAD02_013089</name>
</gene>
<reference evidence="1" key="1">
    <citation type="submission" date="2023-04" db="EMBL/GenBank/DDBJ databases">
        <title>A chromosome-level genome assembly of the parasitoid wasp Eretmocerus hayati.</title>
        <authorList>
            <person name="Zhong Y."/>
            <person name="Liu S."/>
            <person name="Liu Y."/>
        </authorList>
    </citation>
    <scope>NUCLEOTIDE SEQUENCE</scope>
    <source>
        <strain evidence="1">ZJU_SS_LIU_2023</strain>
    </source>
</reference>
<keyword evidence="2" id="KW-1185">Reference proteome</keyword>